<evidence type="ECO:0000256" key="6">
    <source>
        <dbReference type="ARBA" id="ARBA00025751"/>
    </source>
</evidence>
<dbReference type="GO" id="GO:0005666">
    <property type="term" value="C:RNA polymerase III complex"/>
    <property type="evidence" value="ECO:0007669"/>
    <property type="project" value="TreeGrafter"/>
</dbReference>
<dbReference type="GeneID" id="106180501"/>
<dbReference type="InterPro" id="IPR009025">
    <property type="entry name" value="RBP11-like_dimer"/>
</dbReference>
<name>A0A1S3KBS8_LINAN</name>
<dbReference type="OrthoDB" id="510325at2759"/>
<dbReference type="GO" id="GO:0006383">
    <property type="term" value="P:transcription by RNA polymerase III"/>
    <property type="evidence" value="ECO:0007669"/>
    <property type="project" value="TreeGrafter"/>
</dbReference>
<keyword evidence="4" id="KW-0804">Transcription</keyword>
<dbReference type="STRING" id="7574.A0A1S3KBS8"/>
<comment type="similarity">
    <text evidence="6">Belongs to the archaeal Rpo11/eukaryotic RPB11/RPC19 RNA polymerase subunit family.</text>
</comment>
<dbReference type="OMA" id="MRIQMYD"/>
<evidence type="ECO:0000313" key="10">
    <source>
        <dbReference type="RefSeq" id="XP_013419952.1"/>
    </source>
</evidence>
<evidence type="ECO:0000259" key="8">
    <source>
        <dbReference type="Pfam" id="PF13656"/>
    </source>
</evidence>
<dbReference type="GO" id="GO:0006362">
    <property type="term" value="P:transcription elongation by RNA polymerase I"/>
    <property type="evidence" value="ECO:0007669"/>
    <property type="project" value="TreeGrafter"/>
</dbReference>
<dbReference type="Pfam" id="PF13656">
    <property type="entry name" value="RNA_pol_L_2"/>
    <property type="match status" value="1"/>
</dbReference>
<keyword evidence="3 10" id="KW-0240">DNA-directed RNA polymerase</keyword>
<dbReference type="InterPro" id="IPR036603">
    <property type="entry name" value="RBP11-like"/>
</dbReference>
<comment type="subcellular location">
    <subcellularLocation>
        <location evidence="1">Nucleus</location>
    </subcellularLocation>
</comment>
<evidence type="ECO:0000256" key="1">
    <source>
        <dbReference type="ARBA" id="ARBA00004123"/>
    </source>
</evidence>
<dbReference type="Gene3D" id="3.30.1360.10">
    <property type="entry name" value="RNA polymerase, RBP11-like subunit"/>
    <property type="match status" value="1"/>
</dbReference>
<dbReference type="HAMAP" id="MF_00261">
    <property type="entry name" value="RNApol_arch_Rpo11"/>
    <property type="match status" value="1"/>
</dbReference>
<sequence length="113" mass="12798">MEVGRLEVVEPENPEDETCRTFVMYNEDHTLGNSLRYIIMKNPEVQFCGYSVPHPSESKINLRIQTNGPPAVDVLRRGLVELTAVCEHVLTTFETTVNNFKREQGSAEPMDTS</sequence>
<accession>A0A1S3KBS8</accession>
<dbReference type="Proteomes" id="UP000085678">
    <property type="component" value="Unplaced"/>
</dbReference>
<dbReference type="PANTHER" id="PTHR13946">
    <property type="entry name" value="DNA-DIRECTED RNA POLYMERASE I,II,III"/>
    <property type="match status" value="1"/>
</dbReference>
<dbReference type="AlphaFoldDB" id="A0A1S3KBS8"/>
<dbReference type="InterPro" id="IPR008193">
    <property type="entry name" value="RNA_pol_Rpb11_13-16kDa_CS"/>
</dbReference>
<dbReference type="InterPro" id="IPR033898">
    <property type="entry name" value="RNAP_AC19"/>
</dbReference>
<dbReference type="KEGG" id="lak:106180501"/>
<dbReference type="GO" id="GO:0046983">
    <property type="term" value="F:protein dimerization activity"/>
    <property type="evidence" value="ECO:0007669"/>
    <property type="project" value="InterPro"/>
</dbReference>
<dbReference type="RefSeq" id="XP_013419952.1">
    <property type="nucleotide sequence ID" value="XM_013564498.2"/>
</dbReference>
<proteinExistence type="inferred from homology"/>
<feature type="domain" description="DNA-directed RNA polymerase RBP11-like dimerisation" evidence="8">
    <location>
        <begin position="20"/>
        <end position="90"/>
    </location>
</feature>
<evidence type="ECO:0000256" key="4">
    <source>
        <dbReference type="ARBA" id="ARBA00023163"/>
    </source>
</evidence>
<keyword evidence="5" id="KW-0539">Nucleus</keyword>
<dbReference type="SUPFAM" id="SSF55257">
    <property type="entry name" value="RBP11-like subunits of RNA polymerase"/>
    <property type="match status" value="1"/>
</dbReference>
<dbReference type="InterPro" id="IPR022905">
    <property type="entry name" value="Rpo11-like"/>
</dbReference>
<organism evidence="9 10">
    <name type="scientific">Lingula anatina</name>
    <name type="common">Brachiopod</name>
    <name type="synonym">Lingula unguis</name>
    <dbReference type="NCBI Taxonomy" id="7574"/>
    <lineage>
        <taxon>Eukaryota</taxon>
        <taxon>Metazoa</taxon>
        <taxon>Spiralia</taxon>
        <taxon>Lophotrochozoa</taxon>
        <taxon>Brachiopoda</taxon>
        <taxon>Linguliformea</taxon>
        <taxon>Lingulata</taxon>
        <taxon>Lingulida</taxon>
        <taxon>Linguloidea</taxon>
        <taxon>Lingulidae</taxon>
        <taxon>Lingula</taxon>
    </lineage>
</organism>
<dbReference type="InParanoid" id="A0A1S3KBS8"/>
<dbReference type="GO" id="GO:0005736">
    <property type="term" value="C:RNA polymerase I complex"/>
    <property type="evidence" value="ECO:0007669"/>
    <property type="project" value="TreeGrafter"/>
</dbReference>
<dbReference type="GO" id="GO:0003677">
    <property type="term" value="F:DNA binding"/>
    <property type="evidence" value="ECO:0007669"/>
    <property type="project" value="InterPro"/>
</dbReference>
<evidence type="ECO:0000256" key="5">
    <source>
        <dbReference type="ARBA" id="ARBA00023242"/>
    </source>
</evidence>
<reference evidence="10" key="1">
    <citation type="submission" date="2025-08" db="UniProtKB">
        <authorList>
            <consortium name="RefSeq"/>
        </authorList>
    </citation>
    <scope>IDENTIFICATION</scope>
    <source>
        <tissue evidence="10">Gonads</tissue>
    </source>
</reference>
<dbReference type="PROSITE" id="PS01154">
    <property type="entry name" value="RNA_POL_L_13KD"/>
    <property type="match status" value="1"/>
</dbReference>
<dbReference type="PANTHER" id="PTHR13946:SF28">
    <property type="entry name" value="DNA-DIRECTED RNA POLYMERASES I AND III SUBUNIT RPAC2"/>
    <property type="match status" value="1"/>
</dbReference>
<evidence type="ECO:0000256" key="3">
    <source>
        <dbReference type="ARBA" id="ARBA00022478"/>
    </source>
</evidence>
<dbReference type="FunCoup" id="A0A1S3KBS8">
    <property type="interactions" value="937"/>
</dbReference>
<evidence type="ECO:0000256" key="2">
    <source>
        <dbReference type="ARBA" id="ARBA00022079"/>
    </source>
</evidence>
<evidence type="ECO:0000256" key="7">
    <source>
        <dbReference type="ARBA" id="ARBA00031757"/>
    </source>
</evidence>
<dbReference type="GO" id="GO:0003899">
    <property type="term" value="F:DNA-directed RNA polymerase activity"/>
    <property type="evidence" value="ECO:0007669"/>
    <property type="project" value="InterPro"/>
</dbReference>
<gene>
    <name evidence="10" type="primary">LOC106180501</name>
</gene>
<evidence type="ECO:0000313" key="9">
    <source>
        <dbReference type="Proteomes" id="UP000085678"/>
    </source>
</evidence>
<keyword evidence="9" id="KW-1185">Reference proteome</keyword>
<dbReference type="FunFam" id="3.30.1360.10:FF:000006">
    <property type="entry name" value="DNA-directed RNA polymerases I and III subunit RPAC2"/>
    <property type="match status" value="1"/>
</dbReference>
<dbReference type="CDD" id="cd07029">
    <property type="entry name" value="RNAP_I_III_AC19"/>
    <property type="match status" value="1"/>
</dbReference>
<protein>
    <recommendedName>
        <fullName evidence="2">DNA-directed RNA polymerases I and III subunit RPAC2</fullName>
    </recommendedName>
    <alternativeName>
        <fullName evidence="7">DNA-directed RNA polymerase I subunit D</fullName>
    </alternativeName>
</protein>